<dbReference type="PANTHER" id="PTHR39081:SF1">
    <property type="entry name" value="MUT7-C RNASE DOMAIN-CONTAINING PROTEIN"/>
    <property type="match status" value="1"/>
</dbReference>
<evidence type="ECO:0000259" key="1">
    <source>
        <dbReference type="Pfam" id="PF01927"/>
    </source>
</evidence>
<name>A0A3B1AUU7_9ZZZZ</name>
<reference evidence="2" key="1">
    <citation type="submission" date="2018-06" db="EMBL/GenBank/DDBJ databases">
        <authorList>
            <person name="Zhirakovskaya E."/>
        </authorList>
    </citation>
    <scope>NUCLEOTIDE SEQUENCE</scope>
</reference>
<dbReference type="EMBL" id="UOFY01000042">
    <property type="protein sequence ID" value="VAX09789.1"/>
    <property type="molecule type" value="Genomic_DNA"/>
</dbReference>
<evidence type="ECO:0000313" key="2">
    <source>
        <dbReference type="EMBL" id="VAX09789.1"/>
    </source>
</evidence>
<feature type="domain" description="Mut7-C RNAse" evidence="1">
    <location>
        <begin position="1"/>
        <end position="138"/>
    </location>
</feature>
<protein>
    <recommendedName>
        <fullName evidence="1">Mut7-C RNAse domain-containing protein</fullName>
    </recommendedName>
</protein>
<gene>
    <name evidence="2" type="ORF">MNBD_GAMMA25-1272</name>
</gene>
<sequence>MFQRLGNWLRAAGYDTVIEQHGRTDYALLQQALKENRLLITRDKKLLEHRRAPGTVVLLDADGLDDCARELGDKISINWLHRPFSRCMVCNTALHAASADQLSSLPKKIQSQVNAPVYCPVCNKLYWDGGHVERMRERLQKWQVLDYA</sequence>
<dbReference type="AlphaFoldDB" id="A0A3B1AUU7"/>
<dbReference type="PANTHER" id="PTHR39081">
    <property type="entry name" value="MUT7-C DOMAIN-CONTAINING PROTEIN"/>
    <property type="match status" value="1"/>
</dbReference>
<dbReference type="InterPro" id="IPR002782">
    <property type="entry name" value="Mut7-C_RNAse_dom"/>
</dbReference>
<proteinExistence type="predicted"/>
<accession>A0A3B1AUU7</accession>
<organism evidence="2">
    <name type="scientific">hydrothermal vent metagenome</name>
    <dbReference type="NCBI Taxonomy" id="652676"/>
    <lineage>
        <taxon>unclassified sequences</taxon>
        <taxon>metagenomes</taxon>
        <taxon>ecological metagenomes</taxon>
    </lineage>
</organism>
<dbReference type="Pfam" id="PF01927">
    <property type="entry name" value="Mut7-C"/>
    <property type="match status" value="1"/>
</dbReference>